<reference evidence="11 12" key="1">
    <citation type="submission" date="2020-07" db="EMBL/GenBank/DDBJ databases">
        <authorList>
            <person name="Xu S."/>
            <person name="Li A."/>
        </authorList>
    </citation>
    <scope>NUCLEOTIDE SEQUENCE [LARGE SCALE GENOMIC DNA]</scope>
    <source>
        <strain evidence="11 12">SG-8</strain>
    </source>
</reference>
<protein>
    <recommendedName>
        <fullName evidence="3">Thiol:disulfide interchange protein DsbA</fullName>
    </recommendedName>
</protein>
<comment type="caution">
    <text evidence="11">The sequence shown here is derived from an EMBL/GenBank/DDBJ whole genome shotgun (WGS) entry which is preliminary data.</text>
</comment>
<dbReference type="PROSITE" id="PS51352">
    <property type="entry name" value="THIOREDOXIN_2"/>
    <property type="match status" value="1"/>
</dbReference>
<organism evidence="11 12">
    <name type="scientific">Marilutibacter penaei</name>
    <dbReference type="NCBI Taxonomy" id="2759900"/>
    <lineage>
        <taxon>Bacteria</taxon>
        <taxon>Pseudomonadati</taxon>
        <taxon>Pseudomonadota</taxon>
        <taxon>Gammaproteobacteria</taxon>
        <taxon>Lysobacterales</taxon>
        <taxon>Lysobacteraceae</taxon>
        <taxon>Marilutibacter</taxon>
    </lineage>
</organism>
<dbReference type="Pfam" id="PF01323">
    <property type="entry name" value="DSBA"/>
    <property type="match status" value="1"/>
</dbReference>
<dbReference type="PROSITE" id="PS00194">
    <property type="entry name" value="THIOREDOXIN_1"/>
    <property type="match status" value="1"/>
</dbReference>
<accession>A0A7W3U2P5</accession>
<dbReference type="InterPro" id="IPR017937">
    <property type="entry name" value="Thioredoxin_CS"/>
</dbReference>
<comment type="subcellular location">
    <subcellularLocation>
        <location evidence="1">Periplasm</location>
    </subcellularLocation>
</comment>
<dbReference type="PROSITE" id="PS51257">
    <property type="entry name" value="PROKAR_LIPOPROTEIN"/>
    <property type="match status" value="1"/>
</dbReference>
<evidence type="ECO:0000313" key="12">
    <source>
        <dbReference type="Proteomes" id="UP000552587"/>
    </source>
</evidence>
<keyword evidence="12" id="KW-1185">Reference proteome</keyword>
<keyword evidence="7" id="KW-0676">Redox-active center</keyword>
<keyword evidence="6" id="KW-1015">Disulfide bond</keyword>
<evidence type="ECO:0000256" key="9">
    <source>
        <dbReference type="SAM" id="SignalP"/>
    </source>
</evidence>
<proteinExistence type="inferred from homology"/>
<dbReference type="InterPro" id="IPR023205">
    <property type="entry name" value="DsbA/DsbL"/>
</dbReference>
<dbReference type="AlphaFoldDB" id="A0A7W3U2P5"/>
<dbReference type="Proteomes" id="UP000552587">
    <property type="component" value="Unassembled WGS sequence"/>
</dbReference>
<dbReference type="InterPro" id="IPR013766">
    <property type="entry name" value="Thioredoxin_domain"/>
</dbReference>
<dbReference type="GO" id="GO:0042597">
    <property type="term" value="C:periplasmic space"/>
    <property type="evidence" value="ECO:0007669"/>
    <property type="project" value="UniProtKB-SubCell"/>
</dbReference>
<feature type="compositionally biased region" description="Low complexity" evidence="8">
    <location>
        <begin position="271"/>
        <end position="280"/>
    </location>
</feature>
<evidence type="ECO:0000256" key="7">
    <source>
        <dbReference type="ARBA" id="ARBA00023284"/>
    </source>
</evidence>
<evidence type="ECO:0000259" key="10">
    <source>
        <dbReference type="PROSITE" id="PS51352"/>
    </source>
</evidence>
<evidence type="ECO:0000313" key="11">
    <source>
        <dbReference type="EMBL" id="MBB1087789.1"/>
    </source>
</evidence>
<evidence type="ECO:0000256" key="4">
    <source>
        <dbReference type="ARBA" id="ARBA00022729"/>
    </source>
</evidence>
<dbReference type="EMBL" id="JACHTE010000003">
    <property type="protein sequence ID" value="MBB1087789.1"/>
    <property type="molecule type" value="Genomic_DNA"/>
</dbReference>
<evidence type="ECO:0000256" key="2">
    <source>
        <dbReference type="ARBA" id="ARBA00005791"/>
    </source>
</evidence>
<dbReference type="InterPro" id="IPR050824">
    <property type="entry name" value="Thiol_disulfide_DsbA"/>
</dbReference>
<feature type="region of interest" description="Disordered" evidence="8">
    <location>
        <begin position="28"/>
        <end position="88"/>
    </location>
</feature>
<dbReference type="GO" id="GO:0015036">
    <property type="term" value="F:disulfide oxidoreductase activity"/>
    <property type="evidence" value="ECO:0007669"/>
    <property type="project" value="UniProtKB-ARBA"/>
</dbReference>
<dbReference type="PANTHER" id="PTHR35891">
    <property type="entry name" value="THIOL:DISULFIDE INTERCHANGE PROTEIN DSBA"/>
    <property type="match status" value="1"/>
</dbReference>
<evidence type="ECO:0000256" key="6">
    <source>
        <dbReference type="ARBA" id="ARBA00023157"/>
    </source>
</evidence>
<feature type="chain" id="PRO_5030685715" description="Thiol:disulfide interchange protein DsbA" evidence="9">
    <location>
        <begin position="21"/>
        <end position="291"/>
    </location>
</feature>
<evidence type="ECO:0000256" key="5">
    <source>
        <dbReference type="ARBA" id="ARBA00022764"/>
    </source>
</evidence>
<sequence length="291" mass="30204">MTVRLLPFVLAASMFLGACAQQESAEPSSVPAPAASEAAAPTAAVPEAVDGPAASGTASPSGATAPAAPNNNPVVPPEGPAPVAGTDYAEITGGQPFAPAMGKIEVVEVFGYTCPHCAAFEPIFEAWKSRQPADVKVVALAAPFGGYWEPYARAYYAAESLGVLEQSHDDVFRAVHVERSMPQPPKVASNDEIAAFYVKYGVDADKFASTMSSFGVNGKLKRAAQFLTRSGVQSTPDLVVNGKYRVTGGQSFEDRLRIADHLVAMERAAMAPADTAEPAESSPADDTAAAE</sequence>
<name>A0A7W3U2P5_9GAMM</name>
<dbReference type="CDD" id="cd03019">
    <property type="entry name" value="DsbA_DsbA"/>
    <property type="match status" value="1"/>
</dbReference>
<feature type="region of interest" description="Disordered" evidence="8">
    <location>
        <begin position="271"/>
        <end position="291"/>
    </location>
</feature>
<comment type="similarity">
    <text evidence="2">Belongs to the thioredoxin family. DsbA subfamily.</text>
</comment>
<dbReference type="SUPFAM" id="SSF52833">
    <property type="entry name" value="Thioredoxin-like"/>
    <property type="match status" value="1"/>
</dbReference>
<dbReference type="InterPro" id="IPR001853">
    <property type="entry name" value="DSBA-like_thioredoxin_dom"/>
</dbReference>
<gene>
    <name evidence="11" type="ORF">H4F99_04720</name>
</gene>
<evidence type="ECO:0000256" key="8">
    <source>
        <dbReference type="SAM" id="MobiDB-lite"/>
    </source>
</evidence>
<keyword evidence="5" id="KW-0574">Periplasm</keyword>
<feature type="domain" description="Thioredoxin" evidence="10">
    <location>
        <begin position="59"/>
        <end position="264"/>
    </location>
</feature>
<evidence type="ECO:0000256" key="3">
    <source>
        <dbReference type="ARBA" id="ARBA00013831"/>
    </source>
</evidence>
<dbReference type="RefSeq" id="WP_182668580.1">
    <property type="nucleotide sequence ID" value="NZ_JACHTE010000003.1"/>
</dbReference>
<dbReference type="InterPro" id="IPR036249">
    <property type="entry name" value="Thioredoxin-like_sf"/>
</dbReference>
<feature type="compositionally biased region" description="Low complexity" evidence="8">
    <location>
        <begin position="28"/>
        <end position="73"/>
    </location>
</feature>
<dbReference type="PANTHER" id="PTHR35891:SF2">
    <property type="entry name" value="THIOL:DISULFIDE INTERCHANGE PROTEIN DSBA"/>
    <property type="match status" value="1"/>
</dbReference>
<keyword evidence="4 9" id="KW-0732">Signal</keyword>
<dbReference type="Gene3D" id="3.40.30.10">
    <property type="entry name" value="Glutaredoxin"/>
    <property type="match status" value="1"/>
</dbReference>
<feature type="signal peptide" evidence="9">
    <location>
        <begin position="1"/>
        <end position="20"/>
    </location>
</feature>
<evidence type="ECO:0000256" key="1">
    <source>
        <dbReference type="ARBA" id="ARBA00004418"/>
    </source>
</evidence>